<dbReference type="GO" id="GO:0003677">
    <property type="term" value="F:DNA binding"/>
    <property type="evidence" value="ECO:0007669"/>
    <property type="project" value="UniProtKB-KW"/>
</dbReference>
<name>A0A444I379_RHILE</name>
<dbReference type="Pfam" id="PF00589">
    <property type="entry name" value="Phage_integrase"/>
    <property type="match status" value="1"/>
</dbReference>
<evidence type="ECO:0000256" key="4">
    <source>
        <dbReference type="ARBA" id="ARBA00023172"/>
    </source>
</evidence>
<dbReference type="InterPro" id="IPR050808">
    <property type="entry name" value="Phage_Integrase"/>
</dbReference>
<sequence>MLVKLKGIHKVKRPLANGEVRIHYYAWRGGPKMKSAPGTEEFAEELLKHRAESAPSEVTTLGDLIEAFENSPAFAALAQTTQDSHKSSFKEIRKEWPRLPLKLTQQRGMKAMIRKWHHTFADHPRTADQMLFSLSRVYTYGIDEETIEKNPCTGIERLYTGSRKENVWTPELIALFRAKAKPHLLLAFEMAIHTGQRQADMLLATWKQYDGTHLMFEQGKSKPGKPKRRVRVKVHSALKAILDALPTDTMRILNNSRGRPWSKSGFKTSWGKECDRLGIEGVTYHDLRGTFITDRRREGSTTEQIASITGHSIAEVGRVLEKHYLATDQQTSDAVILRMERTSRKQKK</sequence>
<comment type="caution">
    <text evidence="6">The sequence shown here is derived from an EMBL/GenBank/DDBJ whole genome shotgun (WGS) entry which is preliminary data.</text>
</comment>
<reference evidence="6 7" key="1">
    <citation type="submission" date="2019-01" db="EMBL/GenBank/DDBJ databases">
        <title>RHIZO-ID as a novel technology for direct rhizobia identification.</title>
        <authorList>
            <person name="De Meyer S.E."/>
        </authorList>
    </citation>
    <scope>NUCLEOTIDE SEQUENCE [LARGE SCALE GENOMIC DNA]</scope>
    <source>
        <strain evidence="6 7">WSM448</strain>
    </source>
</reference>
<keyword evidence="4" id="KW-0233">DNA recombination</keyword>
<keyword evidence="2" id="KW-0229">DNA integration</keyword>
<dbReference type="SUPFAM" id="SSF56349">
    <property type="entry name" value="DNA breaking-rejoining enzymes"/>
    <property type="match status" value="1"/>
</dbReference>
<keyword evidence="3" id="KW-0238">DNA-binding</keyword>
<dbReference type="AlphaFoldDB" id="A0A444I379"/>
<dbReference type="Proteomes" id="UP000283817">
    <property type="component" value="Unassembled WGS sequence"/>
</dbReference>
<gene>
    <name evidence="6" type="ORF">EHI47_11450</name>
</gene>
<dbReference type="PANTHER" id="PTHR30629">
    <property type="entry name" value="PROPHAGE INTEGRASE"/>
    <property type="match status" value="1"/>
</dbReference>
<dbReference type="GO" id="GO:0006310">
    <property type="term" value="P:DNA recombination"/>
    <property type="evidence" value="ECO:0007669"/>
    <property type="project" value="UniProtKB-KW"/>
</dbReference>
<evidence type="ECO:0000313" key="7">
    <source>
        <dbReference type="Proteomes" id="UP000283817"/>
    </source>
</evidence>
<evidence type="ECO:0000256" key="2">
    <source>
        <dbReference type="ARBA" id="ARBA00022908"/>
    </source>
</evidence>
<proteinExistence type="inferred from homology"/>
<accession>A0A444I379</accession>
<dbReference type="Gene3D" id="1.10.150.130">
    <property type="match status" value="1"/>
</dbReference>
<evidence type="ECO:0000256" key="3">
    <source>
        <dbReference type="ARBA" id="ARBA00023125"/>
    </source>
</evidence>
<comment type="similarity">
    <text evidence="1">Belongs to the 'phage' integrase family.</text>
</comment>
<dbReference type="InterPro" id="IPR013762">
    <property type="entry name" value="Integrase-like_cat_sf"/>
</dbReference>
<organism evidence="6 7">
    <name type="scientific">Rhizobium leguminosarum</name>
    <dbReference type="NCBI Taxonomy" id="384"/>
    <lineage>
        <taxon>Bacteria</taxon>
        <taxon>Pseudomonadati</taxon>
        <taxon>Pseudomonadota</taxon>
        <taxon>Alphaproteobacteria</taxon>
        <taxon>Hyphomicrobiales</taxon>
        <taxon>Rhizobiaceae</taxon>
        <taxon>Rhizobium/Agrobacterium group</taxon>
        <taxon>Rhizobium</taxon>
    </lineage>
</organism>
<dbReference type="PROSITE" id="PS51898">
    <property type="entry name" value="TYR_RECOMBINASE"/>
    <property type="match status" value="1"/>
</dbReference>
<dbReference type="Gene3D" id="1.10.443.10">
    <property type="entry name" value="Intergrase catalytic core"/>
    <property type="match status" value="1"/>
</dbReference>
<feature type="domain" description="Tyr recombinase" evidence="5">
    <location>
        <begin position="163"/>
        <end position="337"/>
    </location>
</feature>
<dbReference type="InterPro" id="IPR002104">
    <property type="entry name" value="Integrase_catalytic"/>
</dbReference>
<protein>
    <submittedName>
        <fullName evidence="6">Integrase</fullName>
    </submittedName>
</protein>
<evidence type="ECO:0000313" key="6">
    <source>
        <dbReference type="EMBL" id="RWX31995.1"/>
    </source>
</evidence>
<evidence type="ECO:0000256" key="1">
    <source>
        <dbReference type="ARBA" id="ARBA00008857"/>
    </source>
</evidence>
<evidence type="ECO:0000259" key="5">
    <source>
        <dbReference type="PROSITE" id="PS51898"/>
    </source>
</evidence>
<dbReference type="InterPro" id="IPR011010">
    <property type="entry name" value="DNA_brk_join_enz"/>
</dbReference>
<dbReference type="InterPro" id="IPR010998">
    <property type="entry name" value="Integrase_recombinase_N"/>
</dbReference>
<dbReference type="PANTHER" id="PTHR30629:SF2">
    <property type="entry name" value="PROPHAGE INTEGRASE INTS-RELATED"/>
    <property type="match status" value="1"/>
</dbReference>
<dbReference type="GO" id="GO:0015074">
    <property type="term" value="P:DNA integration"/>
    <property type="evidence" value="ECO:0007669"/>
    <property type="project" value="UniProtKB-KW"/>
</dbReference>
<dbReference type="EMBL" id="SBHX01000027">
    <property type="protein sequence ID" value="RWX31995.1"/>
    <property type="molecule type" value="Genomic_DNA"/>
</dbReference>